<feature type="compositionally biased region" description="Basic and acidic residues" evidence="2">
    <location>
        <begin position="146"/>
        <end position="164"/>
    </location>
</feature>
<accession>A0A6A6RYM3</accession>
<feature type="compositionally biased region" description="Polar residues" evidence="2">
    <location>
        <begin position="13"/>
        <end position="23"/>
    </location>
</feature>
<dbReference type="Proteomes" id="UP000799753">
    <property type="component" value="Unassembled WGS sequence"/>
</dbReference>
<evidence type="ECO:0000313" key="3">
    <source>
        <dbReference type="EMBL" id="KAF2639288.1"/>
    </source>
</evidence>
<organism evidence="3 4">
    <name type="scientific">Massarina eburnea CBS 473.64</name>
    <dbReference type="NCBI Taxonomy" id="1395130"/>
    <lineage>
        <taxon>Eukaryota</taxon>
        <taxon>Fungi</taxon>
        <taxon>Dikarya</taxon>
        <taxon>Ascomycota</taxon>
        <taxon>Pezizomycotina</taxon>
        <taxon>Dothideomycetes</taxon>
        <taxon>Pleosporomycetidae</taxon>
        <taxon>Pleosporales</taxon>
        <taxon>Massarineae</taxon>
        <taxon>Massarinaceae</taxon>
        <taxon>Massarina</taxon>
    </lineage>
</organism>
<feature type="coiled-coil region" evidence="1">
    <location>
        <begin position="175"/>
        <end position="202"/>
    </location>
</feature>
<evidence type="ECO:0000256" key="1">
    <source>
        <dbReference type="SAM" id="Coils"/>
    </source>
</evidence>
<feature type="compositionally biased region" description="Low complexity" evidence="2">
    <location>
        <begin position="26"/>
        <end position="37"/>
    </location>
</feature>
<gene>
    <name evidence="3" type="ORF">P280DRAFT_58113</name>
</gene>
<dbReference type="EMBL" id="MU006787">
    <property type="protein sequence ID" value="KAF2639288.1"/>
    <property type="molecule type" value="Genomic_DNA"/>
</dbReference>
<dbReference type="OrthoDB" id="5350396at2759"/>
<feature type="compositionally biased region" description="Polar residues" evidence="2">
    <location>
        <begin position="76"/>
        <end position="103"/>
    </location>
</feature>
<dbReference type="AlphaFoldDB" id="A0A6A6RYM3"/>
<feature type="region of interest" description="Disordered" evidence="2">
    <location>
        <begin position="544"/>
        <end position="569"/>
    </location>
</feature>
<reference evidence="3" key="1">
    <citation type="journal article" date="2020" name="Stud. Mycol.">
        <title>101 Dothideomycetes genomes: a test case for predicting lifestyles and emergence of pathogens.</title>
        <authorList>
            <person name="Haridas S."/>
            <person name="Albert R."/>
            <person name="Binder M."/>
            <person name="Bloem J."/>
            <person name="Labutti K."/>
            <person name="Salamov A."/>
            <person name="Andreopoulos B."/>
            <person name="Baker S."/>
            <person name="Barry K."/>
            <person name="Bills G."/>
            <person name="Bluhm B."/>
            <person name="Cannon C."/>
            <person name="Castanera R."/>
            <person name="Culley D."/>
            <person name="Daum C."/>
            <person name="Ezra D."/>
            <person name="Gonzalez J."/>
            <person name="Henrissat B."/>
            <person name="Kuo A."/>
            <person name="Liang C."/>
            <person name="Lipzen A."/>
            <person name="Lutzoni F."/>
            <person name="Magnuson J."/>
            <person name="Mondo S."/>
            <person name="Nolan M."/>
            <person name="Ohm R."/>
            <person name="Pangilinan J."/>
            <person name="Park H.-J."/>
            <person name="Ramirez L."/>
            <person name="Alfaro M."/>
            <person name="Sun H."/>
            <person name="Tritt A."/>
            <person name="Yoshinaga Y."/>
            <person name="Zwiers L.-H."/>
            <person name="Turgeon B."/>
            <person name="Goodwin S."/>
            <person name="Spatafora J."/>
            <person name="Crous P."/>
            <person name="Grigoriev I."/>
        </authorList>
    </citation>
    <scope>NUCLEOTIDE SEQUENCE</scope>
    <source>
        <strain evidence="3">CBS 473.64</strain>
    </source>
</reference>
<feature type="region of interest" description="Disordered" evidence="2">
    <location>
        <begin position="648"/>
        <end position="669"/>
    </location>
</feature>
<keyword evidence="4" id="KW-1185">Reference proteome</keyword>
<feature type="region of interest" description="Disordered" evidence="2">
    <location>
        <begin position="1"/>
        <end position="164"/>
    </location>
</feature>
<evidence type="ECO:0000256" key="2">
    <source>
        <dbReference type="SAM" id="MobiDB-lite"/>
    </source>
</evidence>
<protein>
    <submittedName>
        <fullName evidence="3">Uncharacterized protein</fullName>
    </submittedName>
</protein>
<feature type="compositionally biased region" description="Polar residues" evidence="2">
    <location>
        <begin position="44"/>
        <end position="56"/>
    </location>
</feature>
<evidence type="ECO:0000313" key="4">
    <source>
        <dbReference type="Proteomes" id="UP000799753"/>
    </source>
</evidence>
<proteinExistence type="predicted"/>
<name>A0A6A6RYM3_9PLEO</name>
<sequence length="669" mass="73857">MPPKRSIRDFFASASTPQPQQREVSAATAAATATATANVAPHIQTPSQTTLSQSNGLAKRRPHSPSPSPSPVANPTLASSANTSLPPTTSQSSANSVTTSKRIVSNGEPMVLDSGSESDDSLGELEWATKADPKVTPTATIKPRARAKDNGLRKPPEKKKGDKGFNDFLQRTLQSTAAERKIAELEAELDRPEEEVTQDEDHEISEETLANVLRNGDDPDRAKNLHRTLQRVNALQMDCVFHLFRADWTVLSMTRPFPMHSLPNHSWTSVFQNHSSQEQAFMSGFAQLVFRFQELPEELGLWMIDQVCTNENEALNDRYLQLLEEHHHHFEDLFDKARVTSIFNGIGVAAAPLDPQKQVAPSFEPEGSGKRPLPQPLISICRLLQAAAPHLRTEASSHALYILFHVCMDDSVGSDMELLYHVQETIEALMCNTPDNDKLATILSNIVPLLLSRITNPILQRQLVTSLPAKSPLTAYFQRLLALSFLLHPKVIDVPLDSPDIPLLICDLLRTSPAMRITRETDFVALTARLTLLEIAIGPGPGEVPYQPLLSPPPSQQESNNSFAPRKTPEEKAFNKIIDDVALRLAFISDSINEAGDMTKMQTKDTSDRLYHRLQNTVRIGGKRTHAIFGESSDAKFDKSVFKHFLQPKSKPGSVADTSSGDEVRGEDI</sequence>
<keyword evidence="1" id="KW-0175">Coiled coil</keyword>